<protein>
    <submittedName>
        <fullName evidence="1">Uncharacterized protein</fullName>
    </submittedName>
</protein>
<organism evidence="1 2">
    <name type="scientific">Holothuria leucospilota</name>
    <name type="common">Black long sea cucumber</name>
    <name type="synonym">Mertensiothuria leucospilota</name>
    <dbReference type="NCBI Taxonomy" id="206669"/>
    <lineage>
        <taxon>Eukaryota</taxon>
        <taxon>Metazoa</taxon>
        <taxon>Echinodermata</taxon>
        <taxon>Eleutherozoa</taxon>
        <taxon>Echinozoa</taxon>
        <taxon>Holothuroidea</taxon>
        <taxon>Aspidochirotacea</taxon>
        <taxon>Aspidochirotida</taxon>
        <taxon>Holothuriidae</taxon>
        <taxon>Holothuria</taxon>
    </lineage>
</organism>
<dbReference type="PANTHER" id="PTHR46791:SF13">
    <property type="entry name" value="CLR5 DOMAIN-CONTAINING PROTEIN"/>
    <property type="match status" value="1"/>
</dbReference>
<gene>
    <name evidence="1" type="ORF">HOLleu_01892</name>
</gene>
<keyword evidence="2" id="KW-1185">Reference proteome</keyword>
<sequence>MEPENIIRPYFRQGLTYREIVAVLRNSHGISLSKRKLKRILRQFGLYRRKHFTRFEQVVSFISNKLSGNGCLHGYRWMHRRCVERGLTVKRDVVMHVIRALDPEGVRLRRTRRLERRRYLSVGFQTSHSIWIPLINLNHTVLPSTAVSMGFQEEYCGSELILLTTILELSPDISWKQLSRVVDVHSSSLLTGERKPPQ</sequence>
<dbReference type="Proteomes" id="UP001152320">
    <property type="component" value="Chromosome 1"/>
</dbReference>
<accession>A0A9Q1CPL0</accession>
<dbReference type="PANTHER" id="PTHR46791">
    <property type="entry name" value="EXPRESSED PROTEIN"/>
    <property type="match status" value="1"/>
</dbReference>
<evidence type="ECO:0000313" key="2">
    <source>
        <dbReference type="Proteomes" id="UP001152320"/>
    </source>
</evidence>
<evidence type="ECO:0000313" key="1">
    <source>
        <dbReference type="EMBL" id="KAJ8049237.1"/>
    </source>
</evidence>
<dbReference type="AlphaFoldDB" id="A0A9Q1CPL0"/>
<proteinExistence type="predicted"/>
<name>A0A9Q1CPL0_HOLLE</name>
<reference evidence="1" key="1">
    <citation type="submission" date="2021-10" db="EMBL/GenBank/DDBJ databases">
        <title>Tropical sea cucumber genome reveals ecological adaptation and Cuvierian tubules defense mechanism.</title>
        <authorList>
            <person name="Chen T."/>
        </authorList>
    </citation>
    <scope>NUCLEOTIDE SEQUENCE</scope>
    <source>
        <strain evidence="1">Nanhai2018</strain>
        <tissue evidence="1">Muscle</tissue>
    </source>
</reference>
<dbReference type="EMBL" id="JAIZAY010000001">
    <property type="protein sequence ID" value="KAJ8049237.1"/>
    <property type="molecule type" value="Genomic_DNA"/>
</dbReference>
<dbReference type="OrthoDB" id="6747988at2759"/>
<comment type="caution">
    <text evidence="1">The sequence shown here is derived from an EMBL/GenBank/DDBJ whole genome shotgun (WGS) entry which is preliminary data.</text>
</comment>